<dbReference type="AlphaFoldDB" id="A0A1B7N3S9"/>
<dbReference type="EMBL" id="KV448247">
    <property type="protein sequence ID" value="OAX39506.1"/>
    <property type="molecule type" value="Genomic_DNA"/>
</dbReference>
<evidence type="ECO:0000313" key="3">
    <source>
        <dbReference type="Proteomes" id="UP000092154"/>
    </source>
</evidence>
<accession>A0A1B7N3S9</accession>
<keyword evidence="1" id="KW-0175">Coiled coil</keyword>
<dbReference type="InParanoid" id="A0A1B7N3S9"/>
<reference evidence="2 3" key="1">
    <citation type="submission" date="2016-06" db="EMBL/GenBank/DDBJ databases">
        <title>Comparative genomics of the ectomycorrhizal sister species Rhizopogon vinicolor and Rhizopogon vesiculosus (Basidiomycota: Boletales) reveals a divergence of the mating type B locus.</title>
        <authorList>
            <consortium name="DOE Joint Genome Institute"/>
            <person name="Mujic A.B."/>
            <person name="Kuo A."/>
            <person name="Tritt A."/>
            <person name="Lipzen A."/>
            <person name="Chen C."/>
            <person name="Johnson J."/>
            <person name="Sharma A."/>
            <person name="Barry K."/>
            <person name="Grigoriev I.V."/>
            <person name="Spatafora J.W."/>
        </authorList>
    </citation>
    <scope>NUCLEOTIDE SEQUENCE [LARGE SCALE GENOMIC DNA]</scope>
    <source>
        <strain evidence="2 3">AM-OR11-026</strain>
    </source>
</reference>
<sequence length="271" mass="32015">MEMDSEYEVHGHREIYDHISAKVENDPDFADGEPQPSVVFYAIRNILRPAFILGQIPDLLDLLAMVDTFRRHAVNVSSAALSWQEYYSKEPSPDMRLLTKHELNRIERYVAKEEDDRLLYILLIKNLCLMHVYYLVTAPESITLARHLNDYFPGCFLNNDRPSRLLFHSGLSDGEKRMMEEAYQECKEWLIEVDRWQEEREELLLATSTAEQEDATFQQDFREKFPPPLPLEELVSDLEEHLKVVEDMIYKLEDYFPSDNLKVQERRKRAV</sequence>
<organism evidence="2 3">
    <name type="scientific">Rhizopogon vinicolor AM-OR11-026</name>
    <dbReference type="NCBI Taxonomy" id="1314800"/>
    <lineage>
        <taxon>Eukaryota</taxon>
        <taxon>Fungi</taxon>
        <taxon>Dikarya</taxon>
        <taxon>Basidiomycota</taxon>
        <taxon>Agaricomycotina</taxon>
        <taxon>Agaricomycetes</taxon>
        <taxon>Agaricomycetidae</taxon>
        <taxon>Boletales</taxon>
        <taxon>Suillineae</taxon>
        <taxon>Rhizopogonaceae</taxon>
        <taxon>Rhizopogon</taxon>
    </lineage>
</organism>
<dbReference type="Proteomes" id="UP000092154">
    <property type="component" value="Unassembled WGS sequence"/>
</dbReference>
<dbReference type="OrthoDB" id="3244206at2759"/>
<protein>
    <submittedName>
        <fullName evidence="2">Uncharacterized protein</fullName>
    </submittedName>
</protein>
<evidence type="ECO:0000313" key="2">
    <source>
        <dbReference type="EMBL" id="OAX39506.1"/>
    </source>
</evidence>
<gene>
    <name evidence="2" type="ORF">K503DRAFT_799595</name>
</gene>
<keyword evidence="3" id="KW-1185">Reference proteome</keyword>
<name>A0A1B7N3S9_9AGAM</name>
<proteinExistence type="predicted"/>
<feature type="coiled-coil region" evidence="1">
    <location>
        <begin position="179"/>
        <end position="213"/>
    </location>
</feature>
<evidence type="ECO:0000256" key="1">
    <source>
        <dbReference type="SAM" id="Coils"/>
    </source>
</evidence>